<organism evidence="1 2">
    <name type="scientific">Rhododendron molle</name>
    <name type="common">Chinese azalea</name>
    <name type="synonym">Azalea mollis</name>
    <dbReference type="NCBI Taxonomy" id="49168"/>
    <lineage>
        <taxon>Eukaryota</taxon>
        <taxon>Viridiplantae</taxon>
        <taxon>Streptophyta</taxon>
        <taxon>Embryophyta</taxon>
        <taxon>Tracheophyta</taxon>
        <taxon>Spermatophyta</taxon>
        <taxon>Magnoliopsida</taxon>
        <taxon>eudicotyledons</taxon>
        <taxon>Gunneridae</taxon>
        <taxon>Pentapetalae</taxon>
        <taxon>asterids</taxon>
        <taxon>Ericales</taxon>
        <taxon>Ericaceae</taxon>
        <taxon>Ericoideae</taxon>
        <taxon>Rhodoreae</taxon>
        <taxon>Rhododendron</taxon>
    </lineage>
</organism>
<reference evidence="1" key="1">
    <citation type="submission" date="2022-02" db="EMBL/GenBank/DDBJ databases">
        <title>Plant Genome Project.</title>
        <authorList>
            <person name="Zhang R.-G."/>
        </authorList>
    </citation>
    <scope>NUCLEOTIDE SEQUENCE</scope>
    <source>
        <strain evidence="1">AT1</strain>
    </source>
</reference>
<sequence length="1970" mass="222566">MGYESDDTSQDGRDEDDEDDYEEAGGGNRLLGFMFGNVDGSGDLDVDYLDEDAKEHLAALADKLGSSLTEIDLSVKSSRTPVDSVEQEPLKNVAEKKRITWTAAKEKEHPGTSECVGEELLLDERTERRGKTEALQVCASPKGDYDEKAEDAVDYEDIDEQYEGPEIQALSEEDYLLPKKDYFATEVSEATLVQKTSVFDDENYDEEDDAAGFENKHELVDTNAEVQTIPSLGALVDTSAVLTEGEKFHGNDLQTHSFVTETENMAVDLADFQEPEALVELLDDKSSTPLPMLCVEDGAVILRFSEIFGNFEPMKKREKKDRKYTISRGFGVISVPICMRRIPSSMSLVFFPPSIPPEKYKSMDTSNIVEEDEEGFLKGSCQGFPIMKHAHVIRDDVSGRMDYELQSEKFGFVQGAPMLAPQFDEQRQDSYLLGEPMKADTTIDLSAEWNSPLSPKFYPLDQLNWEDKIIWNDSPTQSDNTAESYETAGPDSEDLLSVQPEVGLENNQSDLEIEYDEKDHGSFLRRCTVLVEPFGSKDILGLTNQSFSETRYHPQLLRLESRLGPPSNLLDGREDVTKENHLSDAIKHFSNLNVENRDMMEGSWLDRIIWESHQSIPKPKLILDLQDEQMLFEVLDNKEGKHLQLHAGAMFVTRSVKSSGGDSAEPNGHGGLSGARFNISNDKFYSNRKVSQQLKSHSKKRAAHGVKVLHSIPALKLQTMRPKLSNKDIANFHRPKALWYPHDNEVALKEQGKLLAQGQMKIILKSLGGKGSKLHVDAEETISSVKAKASKKLDFKPLEPVKIFYSGRELEDHKSLTAQNVRPNSLLHLVRTKVHLLPRAQKVPGENKSLRPPGAFKKKSDLSVKDGHVFLMEYCEERPPLLGNVGMGARLSTYYQKSAPGDQTGTLLRNESSSLGSVLVLDPADKSPFLGDIKAGCSQSCLETNMYRAPIFAHKVSSTDYLLVRSAKGKLSIRRIDRLDVVGQQEPHMEVMSPGTKGVQTYIMNRLLLYMYREFSAVEKRGLLPCIRADELSAQFPTLYEGFLRKRLKHCADLQRGANGQLFWVMRRNFRIPLEEELRRMVTPENVCAYESMQAGLYRLKRLGITRLTHPTGLSSAMNQLPDEAIALAAASHIERELLITPWNLSSNFVACTSQDKENIERLEITGVGDPSGRGLGFSYVRTAPKAPVSNAMVKKKTAINRGGSTVTGTDADLRRLSMDAAREVLLKFNVPDEQIAKQTRWHRIAMIRKLSSEQAASGIKVDPTTISKYARGQRMSFLQLQQQTREKCQEIWDRQVQSLSAVDGDEFESDSEANSDLDSFAGDLENLLDAEAFEDGDEGNYESRHDKVDGVKGLKMRRRPLQAQAEEEIEDEAAEAAELCRMLMDDDEAERKKKKKTRTAGDEVRLTPGLRQFGVENAERVKKTNTVVKKIAIMAQPDESYGAKDNFIREPKKARQDEKLLGKKNLSGKVKAMKKNDIDRMGSLNKKVKILGDGLKIIKEKKSARESFVCGACGQLGHMRTNKNCPKYGEDLETQVEGSDPEKASLKANSMDHGSKTVTKKLISKGATKMALVEVSEDDKSSSKAKVLKVKCGSNEKLPDKQTPAASQSSDKPVISDAETGNNKPVVKVKKIKFANKLKPEEVQVESHKPSIVIKPPVETDREQPRKIVIKQPKEVINLDQSSQEVSPSLQNRKMKKIIDLSTFEKHSENESKRSAEEVARRKMREDKRWWEEEEKRGIAEREREERAKRLFEQKRILEEQERLAEIRRFEEDIRREREEEERQKEKKKKKKKKRPEMARHDYLDDLMTRENDRTLPARDRSAKRRPVVELGIYGAEYAPPTKRRRGGEVGLANILEIIVDTLKDRIEVSYLFLKPVSKKEAPDYLKIIKHPMDLSTIKEKVRKLEYKSREEFRHDVWQITYNAHKYNDGRNPGIPPLADQLLELCDYLLNEHDLGLTEAEDGIEYMDG</sequence>
<gene>
    <name evidence="1" type="ORF">RHMOL_Rhmol05G0126300</name>
</gene>
<dbReference type="Proteomes" id="UP001062846">
    <property type="component" value="Chromosome 5"/>
</dbReference>
<evidence type="ECO:0000313" key="2">
    <source>
        <dbReference type="Proteomes" id="UP001062846"/>
    </source>
</evidence>
<keyword evidence="2" id="KW-1185">Reference proteome</keyword>
<protein>
    <submittedName>
        <fullName evidence="1">Uncharacterized protein</fullName>
    </submittedName>
</protein>
<comment type="caution">
    <text evidence="1">The sequence shown here is derived from an EMBL/GenBank/DDBJ whole genome shotgun (WGS) entry which is preliminary data.</text>
</comment>
<accession>A0ACC0NNI4</accession>
<dbReference type="EMBL" id="CM046392">
    <property type="protein sequence ID" value="KAI8554816.1"/>
    <property type="molecule type" value="Genomic_DNA"/>
</dbReference>
<proteinExistence type="predicted"/>
<name>A0ACC0NNI4_RHOML</name>
<evidence type="ECO:0000313" key="1">
    <source>
        <dbReference type="EMBL" id="KAI8554816.1"/>
    </source>
</evidence>